<dbReference type="PANTHER" id="PTHR10887">
    <property type="entry name" value="DNA2/NAM7 HELICASE FAMILY"/>
    <property type="match status" value="1"/>
</dbReference>
<dbReference type="InterPro" id="IPR047187">
    <property type="entry name" value="SF1_C_Upf1"/>
</dbReference>
<dbReference type="GeneID" id="85308728"/>
<feature type="domain" description="DNA2/NAM7 helicase-like C-terminal" evidence="4">
    <location>
        <begin position="681"/>
        <end position="864"/>
    </location>
</feature>
<keyword evidence="5" id="KW-0378">Hydrolase</keyword>
<dbReference type="GO" id="GO:0004386">
    <property type="term" value="F:helicase activity"/>
    <property type="evidence" value="ECO:0007669"/>
    <property type="project" value="InterPro"/>
</dbReference>
<proteinExistence type="predicted"/>
<feature type="domain" description="DNA2/NAM7 helicase helicase" evidence="3">
    <location>
        <begin position="409"/>
        <end position="494"/>
    </location>
</feature>
<dbReference type="GO" id="GO:0005829">
    <property type="term" value="C:cytosol"/>
    <property type="evidence" value="ECO:0007669"/>
    <property type="project" value="TreeGrafter"/>
</dbReference>
<dbReference type="PANTHER" id="PTHR10887:SF322">
    <property type="entry name" value="HELICASE MOV-10"/>
    <property type="match status" value="1"/>
</dbReference>
<evidence type="ECO:0000313" key="5">
    <source>
        <dbReference type="EMBL" id="KAK1765404.1"/>
    </source>
</evidence>
<dbReference type="Pfam" id="PF13086">
    <property type="entry name" value="AAA_11"/>
    <property type="match status" value="1"/>
</dbReference>
<dbReference type="InterPro" id="IPR045055">
    <property type="entry name" value="DNA2/NAM7-like"/>
</dbReference>
<reference evidence="5" key="1">
    <citation type="submission" date="2023-06" db="EMBL/GenBank/DDBJ databases">
        <title>Genome-scale phylogeny and comparative genomics of the fungal order Sordariales.</title>
        <authorList>
            <consortium name="Lawrence Berkeley National Laboratory"/>
            <person name="Hensen N."/>
            <person name="Bonometti L."/>
            <person name="Westerberg I."/>
            <person name="Brannstrom I.O."/>
            <person name="Guillou S."/>
            <person name="Cros-Aarteil S."/>
            <person name="Calhoun S."/>
            <person name="Haridas S."/>
            <person name="Kuo A."/>
            <person name="Mondo S."/>
            <person name="Pangilinan J."/>
            <person name="Riley R."/>
            <person name="Labutti K."/>
            <person name="Andreopoulos B."/>
            <person name="Lipzen A."/>
            <person name="Chen C."/>
            <person name="Yanf M."/>
            <person name="Daum C."/>
            <person name="Ng V."/>
            <person name="Clum A."/>
            <person name="Steindorff A."/>
            <person name="Ohm R."/>
            <person name="Martin F."/>
            <person name="Silar P."/>
            <person name="Natvig D."/>
            <person name="Lalanne C."/>
            <person name="Gautier V."/>
            <person name="Ament-Velasquez S.L."/>
            <person name="Kruys A."/>
            <person name="Hutchinson M.I."/>
            <person name="Powell A.J."/>
            <person name="Barry K."/>
            <person name="Miller A.N."/>
            <person name="Grigoriev I.V."/>
            <person name="Debuchy R."/>
            <person name="Gladieux P."/>
            <person name="Thoren M.H."/>
            <person name="Johannesson H."/>
        </authorList>
    </citation>
    <scope>NUCLEOTIDE SEQUENCE</scope>
    <source>
        <strain evidence="5">8032-3</strain>
    </source>
</reference>
<keyword evidence="1" id="KW-0347">Helicase</keyword>
<evidence type="ECO:0000259" key="4">
    <source>
        <dbReference type="Pfam" id="PF13087"/>
    </source>
</evidence>
<feature type="compositionally biased region" description="Basic and acidic residues" evidence="2">
    <location>
        <begin position="920"/>
        <end position="937"/>
    </location>
</feature>
<dbReference type="InterPro" id="IPR027417">
    <property type="entry name" value="P-loop_NTPase"/>
</dbReference>
<protein>
    <submittedName>
        <fullName evidence="5">P-loop containing nucleoside triphosphate hydrolase protein</fullName>
    </submittedName>
</protein>
<feature type="region of interest" description="Disordered" evidence="2">
    <location>
        <begin position="1"/>
        <end position="91"/>
    </location>
</feature>
<dbReference type="CDD" id="cd18808">
    <property type="entry name" value="SF1_C_Upf1"/>
    <property type="match status" value="1"/>
</dbReference>
<evidence type="ECO:0000259" key="3">
    <source>
        <dbReference type="Pfam" id="PF13086"/>
    </source>
</evidence>
<dbReference type="GO" id="GO:0016787">
    <property type="term" value="F:hydrolase activity"/>
    <property type="evidence" value="ECO:0007669"/>
    <property type="project" value="UniProtKB-KW"/>
</dbReference>
<feature type="compositionally biased region" description="Low complexity" evidence="2">
    <location>
        <begin position="29"/>
        <end position="47"/>
    </location>
</feature>
<sequence length="937" mass="103511">MEQIPPVFVRPGRARAIPIIDPRSGQPLPSTASSSRYSSVSSRDAPSNFDASSGGHQPDKVGVTRKKGKRTREGPAAGTGVDVQGPLQPKRMDDELDRGFDVYATPFVPEKLKKINWSDGTIFDTEPVKKIDFGAYVIQSLVPNLLPPVLEPLDANKLVADDQGPRLTPKEYEQFFRLHLEEEIRFQQDENASCSLYGHHGMVDFLPDGVARCTITVPGLRENSPYVEDDDIIQLRQLRSHNAMRLAEKAGMNPWSEGSHLRHAAAAHHSEPWTGLVFLARVSAVLRAKETLVLRVFGLTTQSSEILLGHPYHMSIPTQKHLKFNVQFPVPRERYFPMEHVLPQIQGALTAASNITYQDQGLGEEGNIVGAQRNQFWIQSMLFPTEADCDVQANLHSGNFGQQLFDTAINWEQRKAVENICSQNYGVLPYLISGPPGTGKTKTLIETALQLIRNVNKVWHILICAPSDPASDTLAARLKEHMDPNELLRLNRPSRAFTEVPDGLLPYCHIAQDTFALPPFAQLMSYKIVVTSCRDASMLMYARMTNSDLYATEYGLRDRIHPLDPSPPEVRLHWDALLIDEAAQATEPEALVPLYVVSPPPESPPLSFTPLFVMAGDEYQLGPRTAAPATSLKRSLLARLFARPVYADHPLARGRTGGRRRRDAPPPPLTRDMLPMLRPAFTNLIRNYRSHPAILAAPSSLFYADTLEPEAGGTDRLAGWEGWRGRGWPVLFCDNASPDDLEADAGGWYNAGEAAVACGYAARLVASGLVAQEEICIMSPFKAQVARLRKAIRAEPFGLWGVNVGPTEAFQGLEHGVVILCATRSRRRFVERDRALGWGIVGMPNKMNVALTRAKFGLIVIGKRDLLAEDPNWKAVLDFCDRNGLVEEGGADGARLDEGASTESAKLTRIEKTLLAQESGSDRSRVLGGRSGERDAW</sequence>
<dbReference type="SUPFAM" id="SSF52540">
    <property type="entry name" value="P-loop containing nucleoside triphosphate hydrolases"/>
    <property type="match status" value="1"/>
</dbReference>
<keyword evidence="1" id="KW-0067">ATP-binding</keyword>
<feature type="region of interest" description="Disordered" evidence="2">
    <location>
        <begin position="918"/>
        <end position="937"/>
    </location>
</feature>
<dbReference type="RefSeq" id="XP_060281617.1">
    <property type="nucleotide sequence ID" value="XM_060425541.1"/>
</dbReference>
<comment type="caution">
    <text evidence="5">The sequence shown here is derived from an EMBL/GenBank/DDBJ whole genome shotgun (WGS) entry which is preliminary data.</text>
</comment>
<feature type="region of interest" description="Disordered" evidence="2">
    <location>
        <begin position="651"/>
        <end position="672"/>
    </location>
</feature>
<keyword evidence="6" id="KW-1185">Reference proteome</keyword>
<name>A0AAJ0FKC8_9PEZI</name>
<dbReference type="Proteomes" id="UP001244011">
    <property type="component" value="Unassembled WGS sequence"/>
</dbReference>
<dbReference type="AlphaFoldDB" id="A0AAJ0FKC8"/>
<evidence type="ECO:0000256" key="1">
    <source>
        <dbReference type="ARBA" id="ARBA00022806"/>
    </source>
</evidence>
<organism evidence="5 6">
    <name type="scientific">Phialemonium atrogriseum</name>
    <dbReference type="NCBI Taxonomy" id="1093897"/>
    <lineage>
        <taxon>Eukaryota</taxon>
        <taxon>Fungi</taxon>
        <taxon>Dikarya</taxon>
        <taxon>Ascomycota</taxon>
        <taxon>Pezizomycotina</taxon>
        <taxon>Sordariomycetes</taxon>
        <taxon>Sordariomycetidae</taxon>
        <taxon>Cephalothecales</taxon>
        <taxon>Cephalothecaceae</taxon>
        <taxon>Phialemonium</taxon>
    </lineage>
</organism>
<dbReference type="EMBL" id="MU839015">
    <property type="protein sequence ID" value="KAK1765404.1"/>
    <property type="molecule type" value="Genomic_DNA"/>
</dbReference>
<accession>A0AAJ0FKC8</accession>
<dbReference type="Pfam" id="PF13087">
    <property type="entry name" value="AAA_12"/>
    <property type="match status" value="1"/>
</dbReference>
<gene>
    <name evidence="5" type="ORF">QBC33DRAFT_495350</name>
</gene>
<dbReference type="InterPro" id="IPR041679">
    <property type="entry name" value="DNA2/NAM7-like_C"/>
</dbReference>
<dbReference type="InterPro" id="IPR041677">
    <property type="entry name" value="DNA2/NAM7_AAA_11"/>
</dbReference>
<evidence type="ECO:0000313" key="6">
    <source>
        <dbReference type="Proteomes" id="UP001244011"/>
    </source>
</evidence>
<evidence type="ECO:0000256" key="2">
    <source>
        <dbReference type="SAM" id="MobiDB-lite"/>
    </source>
</evidence>
<keyword evidence="1" id="KW-0547">Nucleotide-binding</keyword>
<dbReference type="GO" id="GO:0035194">
    <property type="term" value="P:regulatory ncRNA-mediated post-transcriptional gene silencing"/>
    <property type="evidence" value="ECO:0007669"/>
    <property type="project" value="TreeGrafter"/>
</dbReference>
<dbReference type="Gene3D" id="3.40.50.300">
    <property type="entry name" value="P-loop containing nucleotide triphosphate hydrolases"/>
    <property type="match status" value="2"/>
</dbReference>